<dbReference type="InterPro" id="IPR059065">
    <property type="entry name" value="Ig_Tag1-like_4th"/>
</dbReference>
<feature type="compositionally biased region" description="Basic and acidic residues" evidence="1">
    <location>
        <begin position="1"/>
        <end position="17"/>
    </location>
</feature>
<evidence type="ECO:0000313" key="6">
    <source>
        <dbReference type="EMBL" id="KAJ5113377.1"/>
    </source>
</evidence>
<dbReference type="OrthoDB" id="5596576at2759"/>
<feature type="compositionally biased region" description="Low complexity" evidence="1">
    <location>
        <begin position="120"/>
        <end position="134"/>
    </location>
</feature>
<feature type="domain" description="Tag1-like fifth Ig-like" evidence="5">
    <location>
        <begin position="845"/>
        <end position="956"/>
    </location>
</feature>
<dbReference type="Pfam" id="PF26174">
    <property type="entry name" value="LEA-2_1"/>
    <property type="match status" value="1"/>
</dbReference>
<evidence type="ECO:0000259" key="5">
    <source>
        <dbReference type="Pfam" id="PF26153"/>
    </source>
</evidence>
<dbReference type="GO" id="GO:0000329">
    <property type="term" value="C:fungal-type vacuole membrane"/>
    <property type="evidence" value="ECO:0007669"/>
    <property type="project" value="InterPro"/>
</dbReference>
<reference evidence="6" key="2">
    <citation type="journal article" date="2023" name="IMA Fungus">
        <title>Comparative genomic study of the Penicillium genus elucidates a diverse pangenome and 15 lateral gene transfer events.</title>
        <authorList>
            <person name="Petersen C."/>
            <person name="Sorensen T."/>
            <person name="Nielsen M.R."/>
            <person name="Sondergaard T.E."/>
            <person name="Sorensen J.L."/>
            <person name="Fitzpatrick D.A."/>
            <person name="Frisvad J.C."/>
            <person name="Nielsen K.L."/>
        </authorList>
    </citation>
    <scope>NUCLEOTIDE SEQUENCE</scope>
    <source>
        <strain evidence="6">IBT 30069</strain>
    </source>
</reference>
<evidence type="ECO:0000256" key="2">
    <source>
        <dbReference type="SAM" id="Phobius"/>
    </source>
</evidence>
<evidence type="ECO:0008006" key="8">
    <source>
        <dbReference type="Google" id="ProtNLM"/>
    </source>
</evidence>
<keyword evidence="7" id="KW-1185">Reference proteome</keyword>
<dbReference type="InterPro" id="IPR055011">
    <property type="entry name" value="Tag1_C"/>
</dbReference>
<dbReference type="InterPro" id="IPR046368">
    <property type="entry name" value="Tag1"/>
</dbReference>
<evidence type="ECO:0000259" key="4">
    <source>
        <dbReference type="Pfam" id="PF26150"/>
    </source>
</evidence>
<evidence type="ECO:0000313" key="7">
    <source>
        <dbReference type="Proteomes" id="UP001149165"/>
    </source>
</evidence>
<feature type="domain" description="Tag1-like fourth Ig-like" evidence="4">
    <location>
        <begin position="701"/>
        <end position="816"/>
    </location>
</feature>
<name>A0A9W9G8I0_9EURO</name>
<sequence length="969" mass="104281">MADEASRPLLDEGDRASSDLTPGVHHQHRSFVLSSESTPLLRRDDHFTLSSRSESNQSQSHTTFHGTESRQSVAFGTEERSSRSGQRSFRSGERSFGTDEITAGAGEASNSTEERSYGIQEQSYGSQEQSYGSQDRSYGTLEGTHETGERSHGTGERSYEAEDRESISPSIVSHEGGFSNAPVQKSRVRWPTIISLALLITGVLAILACAFAAPAVVKEYGHEAAVFKPGTLSIDSTTPDGVRARVQGEFVMDSSRIQSASIRNIGRFMTWIAREIETGESEVEVYLPEYGNVLIGNATIPNIKLNIRNGHHNKIDVLADLTAGDVKGIHAIAMDWIEGRLDRLRVRGKATLHLKSGLIGLGTQVITDTVTFEEQDFPPLPDIKVVQLNVHDGENRTLEVDASLNAMLHSPVSLTVPALGFEILVPNCSPGDPYILAANAETSAINIERNQITNVKFTGVVKRLPDELVTACPGEEASPLDFLVSNYIKGLETTIYVRGADAPPSSEAPEWMVDLLRSVTIPLPFTNTALDNLVKNFTMADTHFSLPNPFAEPGSPDAQPTVSGVVNVLIALPEEMNLSVEVPRVRALTDVYYLGKQLGNLNIDKWQDANSTIVEDTDGASALLVKFDIEDAPLEVTDNDLLSKLVQDMLFGSKAIILHVAANVDAKVSTGLGRFAIRGIPADGDVPVNIPSGNSIAHLSPQIVSLEVGETTQSSLSMLTVVNFTNPTEYSATIPFADARVLYNGTAVGHVIARNLSLVSGNNTNASIEVLWNPLGNGGLHGIEAGRALISSFISGDNTSVTIETYAGSIPALPELGKALSSIQFEVPLPRISTPGDKDDGDSSDSSGPHFIKDATVHIWSSTADFTLFSPLTSTTIGISSIHAIAFYEENKPVGRINYNEAFNVTPGLSETPHLPVDLVLGGGAYDALRRALGQSLAMDTVAKVGIKLDHYEDHVVYRGKGIEAKVRF</sequence>
<organism evidence="6 7">
    <name type="scientific">Penicillium angulare</name>
    <dbReference type="NCBI Taxonomy" id="116970"/>
    <lineage>
        <taxon>Eukaryota</taxon>
        <taxon>Fungi</taxon>
        <taxon>Dikarya</taxon>
        <taxon>Ascomycota</taxon>
        <taxon>Pezizomycotina</taxon>
        <taxon>Eurotiomycetes</taxon>
        <taxon>Eurotiomycetidae</taxon>
        <taxon>Eurotiales</taxon>
        <taxon>Aspergillaceae</taxon>
        <taxon>Penicillium</taxon>
    </lineage>
</organism>
<feature type="compositionally biased region" description="Polar residues" evidence="1">
    <location>
        <begin position="61"/>
        <end position="74"/>
    </location>
</feature>
<feature type="compositionally biased region" description="Low complexity" evidence="1">
    <location>
        <begin position="50"/>
        <end position="60"/>
    </location>
</feature>
<dbReference type="Pfam" id="PF26153">
    <property type="entry name" value="LEA-2L_5"/>
    <property type="match status" value="1"/>
</dbReference>
<feature type="compositionally biased region" description="Basic and acidic residues" evidence="1">
    <location>
        <begin position="143"/>
        <end position="166"/>
    </location>
</feature>
<dbReference type="PANTHER" id="PTHR35895">
    <property type="entry name" value="CHROMOSOME 16, WHOLE GENOME SHOTGUN SEQUENCE"/>
    <property type="match status" value="1"/>
</dbReference>
<evidence type="ECO:0000256" key="1">
    <source>
        <dbReference type="SAM" id="MobiDB-lite"/>
    </source>
</evidence>
<dbReference type="Proteomes" id="UP001149165">
    <property type="component" value="Unassembled WGS sequence"/>
</dbReference>
<gene>
    <name evidence="6" type="ORF">N7456_001911</name>
</gene>
<dbReference type="EMBL" id="JAPQKH010000002">
    <property type="protein sequence ID" value="KAJ5113377.1"/>
    <property type="molecule type" value="Genomic_DNA"/>
</dbReference>
<dbReference type="Pfam" id="PF26150">
    <property type="entry name" value="LEA-2_4"/>
    <property type="match status" value="1"/>
</dbReference>
<proteinExistence type="predicted"/>
<keyword evidence="2" id="KW-0472">Membrane</keyword>
<comment type="caution">
    <text evidence="6">The sequence shown here is derived from an EMBL/GenBank/DDBJ whole genome shotgun (WGS) entry which is preliminary data.</text>
</comment>
<dbReference type="Pfam" id="PF22786">
    <property type="entry name" value="Tag1_C"/>
    <property type="match status" value="1"/>
</dbReference>
<dbReference type="AlphaFoldDB" id="A0A9W9G8I0"/>
<reference evidence="6" key="1">
    <citation type="submission" date="2022-11" db="EMBL/GenBank/DDBJ databases">
        <authorList>
            <person name="Petersen C."/>
        </authorList>
    </citation>
    <scope>NUCLEOTIDE SEQUENCE</scope>
    <source>
        <strain evidence="6">IBT 30069</strain>
    </source>
</reference>
<keyword evidence="2" id="KW-0812">Transmembrane</keyword>
<accession>A0A9W9G8I0</accession>
<evidence type="ECO:0000259" key="3">
    <source>
        <dbReference type="Pfam" id="PF22786"/>
    </source>
</evidence>
<keyword evidence="2" id="KW-1133">Transmembrane helix</keyword>
<feature type="transmembrane region" description="Helical" evidence="2">
    <location>
        <begin position="193"/>
        <end position="217"/>
    </location>
</feature>
<protein>
    <recommendedName>
        <fullName evidence="8">Pre-rRNA processing protein</fullName>
    </recommendedName>
</protein>
<feature type="domain" description="Tag1 C-terminal" evidence="3">
    <location>
        <begin position="576"/>
        <end position="689"/>
    </location>
</feature>
<feature type="region of interest" description="Disordered" evidence="1">
    <location>
        <begin position="1"/>
        <end position="181"/>
    </location>
</feature>
<dbReference type="PANTHER" id="PTHR35895:SF3">
    <property type="entry name" value="PRE-RRNA PROCESSING PROTEIN"/>
    <property type="match status" value="1"/>
</dbReference>
<dbReference type="InterPro" id="IPR059066">
    <property type="entry name" value="Ig_Tag1-like_5th"/>
</dbReference>